<dbReference type="InterPro" id="IPR003339">
    <property type="entry name" value="ABC/ECF_trnsptr_transmembrane"/>
</dbReference>
<name>A0AAX4PB73_9CHLO</name>
<feature type="compositionally biased region" description="Basic and acidic residues" evidence="5">
    <location>
        <begin position="52"/>
        <end position="63"/>
    </location>
</feature>
<evidence type="ECO:0000256" key="1">
    <source>
        <dbReference type="ARBA" id="ARBA00004141"/>
    </source>
</evidence>
<keyword evidence="4" id="KW-0472">Membrane</keyword>
<keyword evidence="3" id="KW-1133">Transmembrane helix</keyword>
<protein>
    <submittedName>
        <fullName evidence="6">Cobalt transport protein</fullName>
    </submittedName>
</protein>
<evidence type="ECO:0000256" key="2">
    <source>
        <dbReference type="ARBA" id="ARBA00022692"/>
    </source>
</evidence>
<dbReference type="PANTHER" id="PTHR33514">
    <property type="entry name" value="PROTEIN ABCI12, CHLOROPLASTIC"/>
    <property type="match status" value="1"/>
</dbReference>
<dbReference type="PANTHER" id="PTHR33514:SF13">
    <property type="entry name" value="PROTEIN ABCI12, CHLOROPLASTIC"/>
    <property type="match status" value="1"/>
</dbReference>
<proteinExistence type="predicted"/>
<feature type="region of interest" description="Disordered" evidence="5">
    <location>
        <begin position="32"/>
        <end position="79"/>
    </location>
</feature>
<evidence type="ECO:0000256" key="5">
    <source>
        <dbReference type="SAM" id="MobiDB-lite"/>
    </source>
</evidence>
<keyword evidence="2" id="KW-0812">Transmembrane</keyword>
<dbReference type="Pfam" id="PF02361">
    <property type="entry name" value="CbiQ"/>
    <property type="match status" value="1"/>
</dbReference>
<evidence type="ECO:0000256" key="4">
    <source>
        <dbReference type="ARBA" id="ARBA00023136"/>
    </source>
</evidence>
<dbReference type="AlphaFoldDB" id="A0AAX4PB73"/>
<keyword evidence="7" id="KW-1185">Reference proteome</keyword>
<organism evidence="6 7">
    <name type="scientific">Chloropicon roscoffensis</name>
    <dbReference type="NCBI Taxonomy" id="1461544"/>
    <lineage>
        <taxon>Eukaryota</taxon>
        <taxon>Viridiplantae</taxon>
        <taxon>Chlorophyta</taxon>
        <taxon>Chloropicophyceae</taxon>
        <taxon>Chloropicales</taxon>
        <taxon>Chloropicaceae</taxon>
        <taxon>Chloropicon</taxon>
    </lineage>
</organism>
<accession>A0AAX4PB73</accession>
<dbReference type="CDD" id="cd16914">
    <property type="entry name" value="EcfT"/>
    <property type="match status" value="1"/>
</dbReference>
<evidence type="ECO:0000256" key="3">
    <source>
        <dbReference type="ARBA" id="ARBA00022989"/>
    </source>
</evidence>
<dbReference type="GO" id="GO:0005886">
    <property type="term" value="C:plasma membrane"/>
    <property type="evidence" value="ECO:0007669"/>
    <property type="project" value="UniProtKB-ARBA"/>
</dbReference>
<evidence type="ECO:0000313" key="6">
    <source>
        <dbReference type="EMBL" id="WZN63257.1"/>
    </source>
</evidence>
<sequence>MARSGTGCWAARSSGGLTEALGAREVVHRGRNRARFRSHRRRGDARAPAPVHDCRRERSRRLDVSTSSSSSPAPSSAGAHKFDGISKILNQVVTATSIPYVTYVPEPATVLHRLDARLKQVLAVGCLVVAARGTIETRLALCLGIGAASVAFLPKTYSVKQLLGVLKLCLVVGFFTLLAADAVTVPLQQRLPSDPALLGLAAFEDATSYKYTFVNFGLIKITRRSVNLAAAACALQFATIQSTVMCLTTTSPEELTKAYTQFFLLPLKWLRVANVNELSLSVLLSFRFLGLIFEELQNVAKGMLARNINWRDLKLVARIDIGTTLITKAVNNLLSISNQIARSMMVRGYNSKSFSHPHLVDVKEDGGNG</sequence>
<comment type="subcellular location">
    <subcellularLocation>
        <location evidence="1">Membrane</location>
        <topology evidence="1">Multi-pass membrane protein</topology>
    </subcellularLocation>
</comment>
<feature type="compositionally biased region" description="Basic residues" evidence="5">
    <location>
        <begin position="32"/>
        <end position="43"/>
    </location>
</feature>
<feature type="compositionally biased region" description="Low complexity" evidence="5">
    <location>
        <begin position="65"/>
        <end position="77"/>
    </location>
</feature>
<gene>
    <name evidence="6" type="ORF">HKI87_07g48050</name>
</gene>
<dbReference type="EMBL" id="CP151507">
    <property type="protein sequence ID" value="WZN63257.1"/>
    <property type="molecule type" value="Genomic_DNA"/>
</dbReference>
<evidence type="ECO:0000313" key="7">
    <source>
        <dbReference type="Proteomes" id="UP001472866"/>
    </source>
</evidence>
<dbReference type="GO" id="GO:0009507">
    <property type="term" value="C:chloroplast"/>
    <property type="evidence" value="ECO:0007669"/>
    <property type="project" value="TreeGrafter"/>
</dbReference>
<reference evidence="6 7" key="1">
    <citation type="submission" date="2024-03" db="EMBL/GenBank/DDBJ databases">
        <title>Complete genome sequence of the green alga Chloropicon roscoffensis RCC1871.</title>
        <authorList>
            <person name="Lemieux C."/>
            <person name="Pombert J.-F."/>
            <person name="Otis C."/>
            <person name="Turmel M."/>
        </authorList>
    </citation>
    <scope>NUCLEOTIDE SEQUENCE [LARGE SCALE GENOMIC DNA]</scope>
    <source>
        <strain evidence="6 7">RCC1871</strain>
    </source>
</reference>
<dbReference type="Proteomes" id="UP001472866">
    <property type="component" value="Chromosome 07"/>
</dbReference>